<dbReference type="EMBL" id="MHUS01000021">
    <property type="protein sequence ID" value="OHA80644.1"/>
    <property type="molecule type" value="Genomic_DNA"/>
</dbReference>
<comment type="caution">
    <text evidence="2">The sequence shown here is derived from an EMBL/GenBank/DDBJ whole genome shotgun (WGS) entry which is preliminary data.</text>
</comment>
<evidence type="ECO:0000313" key="3">
    <source>
        <dbReference type="Proteomes" id="UP000176997"/>
    </source>
</evidence>
<sequence length="81" mass="8579">MEGKPMKNQSPGAENLAKMHDILAGKLVDLPPSVLEEQPPKQVLTPPPSIAAAVAQKSEPKKWSNKGGTYAANTAEAEEDT</sequence>
<feature type="region of interest" description="Disordered" evidence="1">
    <location>
        <begin position="36"/>
        <end position="81"/>
    </location>
</feature>
<name>A0A1G2S695_9BACT</name>
<proteinExistence type="predicted"/>
<accession>A0A1G2S695</accession>
<protein>
    <submittedName>
        <fullName evidence="2">Uncharacterized protein</fullName>
    </submittedName>
</protein>
<evidence type="ECO:0000256" key="1">
    <source>
        <dbReference type="SAM" id="MobiDB-lite"/>
    </source>
</evidence>
<gene>
    <name evidence="2" type="ORF">A2675_02755</name>
</gene>
<dbReference type="AlphaFoldDB" id="A0A1G2S695"/>
<dbReference type="Proteomes" id="UP000176997">
    <property type="component" value="Unassembled WGS sequence"/>
</dbReference>
<reference evidence="2 3" key="1">
    <citation type="journal article" date="2016" name="Nat. Commun.">
        <title>Thousands of microbial genomes shed light on interconnected biogeochemical processes in an aquifer system.</title>
        <authorList>
            <person name="Anantharaman K."/>
            <person name="Brown C.T."/>
            <person name="Hug L.A."/>
            <person name="Sharon I."/>
            <person name="Castelle C.J."/>
            <person name="Probst A.J."/>
            <person name="Thomas B.C."/>
            <person name="Singh A."/>
            <person name="Wilkins M.J."/>
            <person name="Karaoz U."/>
            <person name="Brodie E.L."/>
            <person name="Williams K.H."/>
            <person name="Hubbard S.S."/>
            <person name="Banfield J.F."/>
        </authorList>
    </citation>
    <scope>NUCLEOTIDE SEQUENCE [LARGE SCALE GENOMIC DNA]</scope>
</reference>
<organism evidence="2 3">
    <name type="scientific">Candidatus Yonathbacteria bacterium RIFCSPHIGHO2_01_FULL_51_10</name>
    <dbReference type="NCBI Taxonomy" id="1802723"/>
    <lineage>
        <taxon>Bacteria</taxon>
        <taxon>Candidatus Yonathiibacteriota</taxon>
    </lineage>
</organism>
<evidence type="ECO:0000313" key="2">
    <source>
        <dbReference type="EMBL" id="OHA80644.1"/>
    </source>
</evidence>